<dbReference type="SMART" id="SM00336">
    <property type="entry name" value="BBOX"/>
    <property type="match status" value="1"/>
</dbReference>
<evidence type="ECO:0000259" key="8">
    <source>
        <dbReference type="PROSITE" id="PS50188"/>
    </source>
</evidence>
<sequence>MAVAAALVRLQAESKCSVCLDDLMDPVTIECGHNFCRACIRQSWADLQEKFPCPVCRFQCEEGYFRSNTQLGRMVQIARKLHNTQSKRRRSEKTNLCEKHNQELSLFCEEDLEVLCPQCLQPPDHFRHRTSPLGEAAARHRSRLHSYAKLLQRQVADTQKLISEQSRAPLELREKVEAQRRQLASELELLSQFLQREQQAALERLAQEQREIQQQLSNNINAFTSHAALLKSLLNKAVTHSAMSEVQLLSQIKHFYRNAEDEISPPIFSINLRREAYFFPPQYSALQRIIKEFKVDIILDPETASPNLSISADRKCVRFAKKKRSSSRLSRRPGANPVVLGFPDFYSGRHFWRVEVGDTPQWAVGVCRAAQSTKGLRLGQGCWGVQLQDEGYKAPGATSKLLQLDVRDRTLGVFLDYELGEISFYDLPAGAHLCTFHDSFSEPLRPYFYLGPEAKPLRIIRVPCQGE</sequence>
<dbReference type="SUPFAM" id="SSF49899">
    <property type="entry name" value="Concanavalin A-like lectins/glucanases"/>
    <property type="match status" value="1"/>
</dbReference>
<dbReference type="SMART" id="SM00589">
    <property type="entry name" value="PRY"/>
    <property type="match status" value="1"/>
</dbReference>
<dbReference type="PANTHER" id="PTHR24103">
    <property type="entry name" value="E3 UBIQUITIN-PROTEIN LIGASE TRIM"/>
    <property type="match status" value="1"/>
</dbReference>
<evidence type="ECO:0000256" key="1">
    <source>
        <dbReference type="ARBA" id="ARBA00022723"/>
    </source>
</evidence>
<dbReference type="AlphaFoldDB" id="A0A091DFE5"/>
<dbReference type="InterPro" id="IPR017907">
    <property type="entry name" value="Znf_RING_CS"/>
</dbReference>
<protein>
    <submittedName>
        <fullName evidence="9">Tripartite motif-containing protein 75</fullName>
    </submittedName>
</protein>
<keyword evidence="2 4" id="KW-0863">Zinc-finger</keyword>
<dbReference type="PRINTS" id="PR01407">
    <property type="entry name" value="BUTYPHLNCDUF"/>
</dbReference>
<dbReference type="SUPFAM" id="SSF57850">
    <property type="entry name" value="RING/U-box"/>
    <property type="match status" value="1"/>
</dbReference>
<dbReference type="InterPro" id="IPR050143">
    <property type="entry name" value="TRIM/RBCC"/>
</dbReference>
<dbReference type="InterPro" id="IPR001870">
    <property type="entry name" value="B30.2/SPRY"/>
</dbReference>
<evidence type="ECO:0000259" key="6">
    <source>
        <dbReference type="PROSITE" id="PS50089"/>
    </source>
</evidence>
<accession>A0A091DFE5</accession>
<evidence type="ECO:0000259" key="7">
    <source>
        <dbReference type="PROSITE" id="PS50119"/>
    </source>
</evidence>
<dbReference type="InterPro" id="IPR013083">
    <property type="entry name" value="Znf_RING/FYVE/PHD"/>
</dbReference>
<dbReference type="eggNOG" id="KOG2177">
    <property type="taxonomic scope" value="Eukaryota"/>
</dbReference>
<dbReference type="GO" id="GO:0008270">
    <property type="term" value="F:zinc ion binding"/>
    <property type="evidence" value="ECO:0007669"/>
    <property type="project" value="UniProtKB-KW"/>
</dbReference>
<dbReference type="Proteomes" id="UP000028990">
    <property type="component" value="Unassembled WGS sequence"/>
</dbReference>
<keyword evidence="3" id="KW-0862">Zinc</keyword>
<dbReference type="CDD" id="cd15829">
    <property type="entry name" value="SPRY_PRY_TRIM75"/>
    <property type="match status" value="1"/>
</dbReference>
<proteinExistence type="predicted"/>
<dbReference type="InterPro" id="IPR013320">
    <property type="entry name" value="ConA-like_dom_sf"/>
</dbReference>
<evidence type="ECO:0000256" key="4">
    <source>
        <dbReference type="PROSITE-ProRule" id="PRU00024"/>
    </source>
</evidence>
<evidence type="ECO:0000256" key="3">
    <source>
        <dbReference type="ARBA" id="ARBA00022833"/>
    </source>
</evidence>
<dbReference type="Pfam" id="PF00622">
    <property type="entry name" value="SPRY"/>
    <property type="match status" value="1"/>
</dbReference>
<dbReference type="InterPro" id="IPR000315">
    <property type="entry name" value="Znf_B-box"/>
</dbReference>
<evidence type="ECO:0000256" key="2">
    <source>
        <dbReference type="ARBA" id="ARBA00022771"/>
    </source>
</evidence>
<dbReference type="SUPFAM" id="SSF57845">
    <property type="entry name" value="B-box zinc-binding domain"/>
    <property type="match status" value="1"/>
</dbReference>
<evidence type="ECO:0000313" key="9">
    <source>
        <dbReference type="EMBL" id="KFO30874.1"/>
    </source>
</evidence>
<dbReference type="Pfam" id="PF13765">
    <property type="entry name" value="PRY"/>
    <property type="match status" value="1"/>
</dbReference>
<dbReference type="InterPro" id="IPR043136">
    <property type="entry name" value="B30.2/SPRY_sf"/>
</dbReference>
<evidence type="ECO:0000313" key="10">
    <source>
        <dbReference type="Proteomes" id="UP000028990"/>
    </source>
</evidence>
<keyword evidence="5" id="KW-0175">Coiled coil</keyword>
<dbReference type="OrthoDB" id="128536at2759"/>
<reference evidence="9 10" key="1">
    <citation type="submission" date="2013-11" db="EMBL/GenBank/DDBJ databases">
        <title>The Damaraland mole rat (Fukomys damarensis) genome and evolution of African mole rats.</title>
        <authorList>
            <person name="Gladyshev V.N."/>
            <person name="Fang X."/>
        </authorList>
    </citation>
    <scope>NUCLEOTIDE SEQUENCE [LARGE SCALE GENOMIC DNA]</scope>
    <source>
        <tissue evidence="9">Liver</tissue>
    </source>
</reference>
<dbReference type="InterPro" id="IPR003879">
    <property type="entry name" value="Butyrophylin_SPRY"/>
</dbReference>
<gene>
    <name evidence="9" type="ORF">H920_07762</name>
</gene>
<dbReference type="InterPro" id="IPR006574">
    <property type="entry name" value="PRY"/>
</dbReference>
<organism evidence="9 10">
    <name type="scientific">Fukomys damarensis</name>
    <name type="common">Damaraland mole rat</name>
    <name type="synonym">Cryptomys damarensis</name>
    <dbReference type="NCBI Taxonomy" id="885580"/>
    <lineage>
        <taxon>Eukaryota</taxon>
        <taxon>Metazoa</taxon>
        <taxon>Chordata</taxon>
        <taxon>Craniata</taxon>
        <taxon>Vertebrata</taxon>
        <taxon>Euteleostomi</taxon>
        <taxon>Mammalia</taxon>
        <taxon>Eutheria</taxon>
        <taxon>Euarchontoglires</taxon>
        <taxon>Glires</taxon>
        <taxon>Rodentia</taxon>
        <taxon>Hystricomorpha</taxon>
        <taxon>Bathyergidae</taxon>
        <taxon>Fukomys</taxon>
    </lineage>
</organism>
<keyword evidence="10" id="KW-1185">Reference proteome</keyword>
<dbReference type="InterPro" id="IPR035785">
    <property type="entry name" value="SPRY/PRY_TRIM75"/>
</dbReference>
<evidence type="ECO:0000256" key="5">
    <source>
        <dbReference type="SAM" id="Coils"/>
    </source>
</evidence>
<feature type="domain" description="B box-type" evidence="7">
    <location>
        <begin position="92"/>
        <end position="133"/>
    </location>
</feature>
<dbReference type="Pfam" id="PF00643">
    <property type="entry name" value="zf-B_box"/>
    <property type="match status" value="1"/>
</dbReference>
<dbReference type="CDD" id="cd16607">
    <property type="entry name" value="RING-HC_TRIM60-like_C-IV"/>
    <property type="match status" value="1"/>
</dbReference>
<feature type="domain" description="B30.2/SPRY" evidence="8">
    <location>
        <begin position="277"/>
        <end position="466"/>
    </location>
</feature>
<dbReference type="Pfam" id="PF15227">
    <property type="entry name" value="zf-C3HC4_4"/>
    <property type="match status" value="1"/>
</dbReference>
<dbReference type="SMART" id="SM00184">
    <property type="entry name" value="RING"/>
    <property type="match status" value="1"/>
</dbReference>
<dbReference type="InterPro" id="IPR003877">
    <property type="entry name" value="SPRY_dom"/>
</dbReference>
<dbReference type="Gene3D" id="3.30.40.10">
    <property type="entry name" value="Zinc/RING finger domain, C3HC4 (zinc finger)"/>
    <property type="match status" value="1"/>
</dbReference>
<dbReference type="Gene3D" id="3.30.160.60">
    <property type="entry name" value="Classic Zinc Finger"/>
    <property type="match status" value="1"/>
</dbReference>
<dbReference type="PROSITE" id="PS50089">
    <property type="entry name" value="ZF_RING_2"/>
    <property type="match status" value="1"/>
</dbReference>
<feature type="coiled-coil region" evidence="5">
    <location>
        <begin position="191"/>
        <end position="222"/>
    </location>
</feature>
<dbReference type="Gene3D" id="2.60.120.920">
    <property type="match status" value="1"/>
</dbReference>
<feature type="domain" description="RING-type" evidence="6">
    <location>
        <begin position="16"/>
        <end position="57"/>
    </location>
</feature>
<name>A0A091DFE5_FUKDA</name>
<dbReference type="FunFam" id="2.60.120.920:FF:000004">
    <property type="entry name" value="Butyrophilin subfamily 1 member A1"/>
    <property type="match status" value="1"/>
</dbReference>
<dbReference type="EMBL" id="KN122369">
    <property type="protein sequence ID" value="KFO30874.1"/>
    <property type="molecule type" value="Genomic_DNA"/>
</dbReference>
<keyword evidence="1" id="KW-0479">Metal-binding</keyword>
<dbReference type="PROSITE" id="PS50119">
    <property type="entry name" value="ZF_BBOX"/>
    <property type="match status" value="1"/>
</dbReference>
<dbReference type="PROSITE" id="PS50188">
    <property type="entry name" value="B302_SPRY"/>
    <property type="match status" value="1"/>
</dbReference>
<dbReference type="InterPro" id="IPR001841">
    <property type="entry name" value="Znf_RING"/>
</dbReference>
<dbReference type="SMART" id="SM00449">
    <property type="entry name" value="SPRY"/>
    <property type="match status" value="1"/>
</dbReference>
<dbReference type="PROSITE" id="PS00518">
    <property type="entry name" value="ZF_RING_1"/>
    <property type="match status" value="1"/>
</dbReference>